<feature type="binding site" evidence="5">
    <location>
        <position position="242"/>
    </location>
    <ligand>
        <name>S-adenosyl-L-methionine</name>
        <dbReference type="ChEBI" id="CHEBI:59789"/>
    </ligand>
</feature>
<dbReference type="InterPro" id="IPR023267">
    <property type="entry name" value="RCMT"/>
</dbReference>
<dbReference type="InterPro" id="IPR029063">
    <property type="entry name" value="SAM-dependent_MTases_sf"/>
</dbReference>
<dbReference type="PANTHER" id="PTHR22807:SF54">
    <property type="entry name" value="CHROMOSOME UNDETERMINED SCAFFOLD_82, WHOLE GENOME SHOTGUN SEQUENCE"/>
    <property type="match status" value="1"/>
</dbReference>
<organism evidence="7 8">
    <name type="scientific">Rhizosphaericola mali</name>
    <dbReference type="NCBI Taxonomy" id="2545455"/>
    <lineage>
        <taxon>Bacteria</taxon>
        <taxon>Pseudomonadati</taxon>
        <taxon>Bacteroidota</taxon>
        <taxon>Chitinophagia</taxon>
        <taxon>Chitinophagales</taxon>
        <taxon>Chitinophagaceae</taxon>
        <taxon>Rhizosphaericola</taxon>
    </lineage>
</organism>
<dbReference type="Proteomes" id="UP000292424">
    <property type="component" value="Chromosome"/>
</dbReference>
<evidence type="ECO:0000256" key="1">
    <source>
        <dbReference type="ARBA" id="ARBA00022603"/>
    </source>
</evidence>
<comment type="caution">
    <text evidence="5">Lacks conserved residue(s) required for the propagation of feature annotation.</text>
</comment>
<dbReference type="PANTHER" id="PTHR22807">
    <property type="entry name" value="NOP2 YEAST -RELATED NOL1/NOP2/FMU SUN DOMAIN-CONTAINING"/>
    <property type="match status" value="1"/>
</dbReference>
<accession>A0A5P2G8F6</accession>
<feature type="binding site" evidence="5">
    <location>
        <position position="269"/>
    </location>
    <ligand>
        <name>S-adenosyl-L-methionine</name>
        <dbReference type="ChEBI" id="CHEBI:59789"/>
    </ligand>
</feature>
<evidence type="ECO:0000256" key="4">
    <source>
        <dbReference type="ARBA" id="ARBA00022884"/>
    </source>
</evidence>
<evidence type="ECO:0000256" key="5">
    <source>
        <dbReference type="PROSITE-ProRule" id="PRU01023"/>
    </source>
</evidence>
<name>A0A5P2G8F6_9BACT</name>
<evidence type="ECO:0000313" key="8">
    <source>
        <dbReference type="Proteomes" id="UP000292424"/>
    </source>
</evidence>
<comment type="similarity">
    <text evidence="5">Belongs to the class I-like SAM-binding methyltransferase superfamily. RsmB/NOP family.</text>
</comment>
<gene>
    <name evidence="7" type="ORF">E0W69_018595</name>
</gene>
<dbReference type="PRINTS" id="PR02008">
    <property type="entry name" value="RCMTFAMILY"/>
</dbReference>
<protein>
    <submittedName>
        <fullName evidence="7">Fmu (Sun) domain protein</fullName>
    </submittedName>
</protein>
<evidence type="ECO:0000256" key="3">
    <source>
        <dbReference type="ARBA" id="ARBA00022691"/>
    </source>
</evidence>
<reference evidence="7 8" key="1">
    <citation type="submission" date="2019-09" db="EMBL/GenBank/DDBJ databases">
        <title>Complete genome sequence of Arachidicoccus sp. B3-10 isolated from apple orchard soil.</title>
        <authorList>
            <person name="Kim H.S."/>
            <person name="Han K.-I."/>
            <person name="Suh M.K."/>
            <person name="Lee K.C."/>
            <person name="Eom M.K."/>
            <person name="Kim J.-S."/>
            <person name="Kang S.W."/>
            <person name="Sin Y."/>
            <person name="Lee J.-S."/>
        </authorList>
    </citation>
    <scope>NUCLEOTIDE SEQUENCE [LARGE SCALE GENOMIC DNA]</scope>
    <source>
        <strain evidence="7 8">B3-10</strain>
    </source>
</reference>
<dbReference type="GO" id="GO:0000470">
    <property type="term" value="P:maturation of LSU-rRNA"/>
    <property type="evidence" value="ECO:0007669"/>
    <property type="project" value="TreeGrafter"/>
</dbReference>
<dbReference type="PROSITE" id="PS51686">
    <property type="entry name" value="SAM_MT_RSMB_NOP"/>
    <property type="match status" value="1"/>
</dbReference>
<keyword evidence="3 5" id="KW-0949">S-adenosyl-L-methionine</keyword>
<keyword evidence="8" id="KW-1185">Reference proteome</keyword>
<evidence type="ECO:0000259" key="6">
    <source>
        <dbReference type="PROSITE" id="PS51686"/>
    </source>
</evidence>
<proteinExistence type="inferred from homology"/>
<dbReference type="Gene3D" id="3.40.50.150">
    <property type="entry name" value="Vaccinia Virus protein VP39"/>
    <property type="match status" value="1"/>
</dbReference>
<feature type="domain" description="SAM-dependent MTase RsmB/NOP-type" evidence="6">
    <location>
        <begin position="110"/>
        <end position="389"/>
    </location>
</feature>
<keyword evidence="1 5" id="KW-0489">Methyltransferase</keyword>
<dbReference type="InterPro" id="IPR001678">
    <property type="entry name" value="MeTrfase_RsmB-F_NOP2_dom"/>
</dbReference>
<feature type="binding site" evidence="5">
    <location>
        <position position="288"/>
    </location>
    <ligand>
        <name>S-adenosyl-L-methionine</name>
        <dbReference type="ChEBI" id="CHEBI:59789"/>
    </ligand>
</feature>
<evidence type="ECO:0000313" key="7">
    <source>
        <dbReference type="EMBL" id="QES90579.1"/>
    </source>
</evidence>
<dbReference type="EMBL" id="CP044016">
    <property type="protein sequence ID" value="QES90579.1"/>
    <property type="molecule type" value="Genomic_DNA"/>
</dbReference>
<dbReference type="InterPro" id="IPR049560">
    <property type="entry name" value="MeTrfase_RsmB-F_NOP2_cat"/>
</dbReference>
<keyword evidence="2 5" id="KW-0808">Transferase</keyword>
<feature type="active site" description="Nucleophile" evidence="5">
    <location>
        <position position="341"/>
    </location>
</feature>
<dbReference type="OrthoDB" id="9810297at2"/>
<dbReference type="RefSeq" id="WP_131331565.1">
    <property type="nucleotide sequence ID" value="NZ_CP044016.1"/>
</dbReference>
<keyword evidence="4 5" id="KW-0694">RNA-binding</keyword>
<dbReference type="GO" id="GO:0003723">
    <property type="term" value="F:RNA binding"/>
    <property type="evidence" value="ECO:0007669"/>
    <property type="project" value="UniProtKB-UniRule"/>
</dbReference>
<sequence length="389" mass="45323">MYPNRFNSYSNSAQHFIDKYDGSLPFAHFIKAQFAENKKYGSKDRRWIAHFCYCYFRVASALLGSEKEIAIRIAVYLCSDDLSEYDAIFDKHWFDASNLNERIEIIQNQFPAFNWVHSFPFLDKLSDKIDKETFQISFLQQPDVFLRVRPQKLEIVKKKLKKVDWNYHWENEYCLRIPPNIKIEEYFEINKEVVVQDYMSQSIAQYFPDIPVKSYFDCCAASGGKAMLFHDYFPDVFLNVTDIRSSILNNLKKRFHEAGITFYTANVMDMATPISKDPKRKFEFVLCDAPCSGSGTWARSPENLSYYTPSDIEEKHALQVKIADNAIRYVQNGGYLLYITCSVFTQENESVVSEILKRNNHVVLEKTGYLFGAGKRADTMFATLFKVTN</sequence>
<dbReference type="AlphaFoldDB" id="A0A5P2G8F6"/>
<dbReference type="SUPFAM" id="SSF53335">
    <property type="entry name" value="S-adenosyl-L-methionine-dependent methyltransferases"/>
    <property type="match status" value="1"/>
</dbReference>
<dbReference type="GO" id="GO:0009383">
    <property type="term" value="F:rRNA (cytosine-C5-)-methyltransferase activity"/>
    <property type="evidence" value="ECO:0007669"/>
    <property type="project" value="TreeGrafter"/>
</dbReference>
<dbReference type="GO" id="GO:0070475">
    <property type="term" value="P:rRNA base methylation"/>
    <property type="evidence" value="ECO:0007669"/>
    <property type="project" value="TreeGrafter"/>
</dbReference>
<dbReference type="Pfam" id="PF01189">
    <property type="entry name" value="Methyltr_RsmB-F"/>
    <property type="match status" value="1"/>
</dbReference>
<evidence type="ECO:0000256" key="2">
    <source>
        <dbReference type="ARBA" id="ARBA00022679"/>
    </source>
</evidence>
<dbReference type="KEGG" id="arac:E0W69_018595"/>